<dbReference type="EMBL" id="JAOPGA020001569">
    <property type="protein sequence ID" value="KAL0489561.1"/>
    <property type="molecule type" value="Genomic_DNA"/>
</dbReference>
<dbReference type="InterPro" id="IPR055308">
    <property type="entry name" value="TEX47-like"/>
</dbReference>
<name>A0AAW2ZLH3_9EUKA</name>
<dbReference type="Pfam" id="PF24787">
    <property type="entry name" value="TEX47"/>
    <property type="match status" value="1"/>
</dbReference>
<reference evidence="1 2" key="1">
    <citation type="submission" date="2024-03" db="EMBL/GenBank/DDBJ databases">
        <title>The Acrasis kona genome and developmental transcriptomes reveal deep origins of eukaryotic multicellular pathways.</title>
        <authorList>
            <person name="Sheikh S."/>
            <person name="Fu C.-J."/>
            <person name="Brown M.W."/>
            <person name="Baldauf S.L."/>
        </authorList>
    </citation>
    <scope>NUCLEOTIDE SEQUENCE [LARGE SCALE GENOMIC DNA]</scope>
    <source>
        <strain evidence="1 2">ATCC MYA-3509</strain>
    </source>
</reference>
<comment type="caution">
    <text evidence="1">The sequence shown here is derived from an EMBL/GenBank/DDBJ whole genome shotgun (WGS) entry which is preliminary data.</text>
</comment>
<protein>
    <submittedName>
        <fullName evidence="1">Lipopolysaccharide-responsive and beige-like anchor protein</fullName>
    </submittedName>
</protein>
<dbReference type="AlphaFoldDB" id="A0AAW2ZLH3"/>
<sequence>MSSEFDDTPRESLLDVIMARYNRLNVNEQKQNSRLVYVGHKITRDPRDSIQSYHQNIFARAGRKDDEFYGLLFESNDCFIHVLEALTTHIIDFIHALYEDQQEQKKESTRDDKEDRKYGVDNIKILIYSDDIGKVGYPTWICREMWKTSSNANQSDDEEETIPANVKLDEEIGVNWIKKIYGEVYKIAYIGRRILQFQSNGRIETAKIKFWLDQFPGNQPKMMPQAEKVLSIVEECDKCFTVDEFVSLFGKNKSIDIDFESEIVWPMQTHSFTYLTTPSALSSSRDVDTPPS</sequence>
<proteinExistence type="predicted"/>
<evidence type="ECO:0000313" key="1">
    <source>
        <dbReference type="EMBL" id="KAL0489561.1"/>
    </source>
</evidence>
<dbReference type="Proteomes" id="UP001431209">
    <property type="component" value="Unassembled WGS sequence"/>
</dbReference>
<organism evidence="1 2">
    <name type="scientific">Acrasis kona</name>
    <dbReference type="NCBI Taxonomy" id="1008807"/>
    <lineage>
        <taxon>Eukaryota</taxon>
        <taxon>Discoba</taxon>
        <taxon>Heterolobosea</taxon>
        <taxon>Tetramitia</taxon>
        <taxon>Eutetramitia</taxon>
        <taxon>Acrasidae</taxon>
        <taxon>Acrasis</taxon>
    </lineage>
</organism>
<gene>
    <name evidence="1" type="ORF">AKO1_010434</name>
</gene>
<evidence type="ECO:0000313" key="2">
    <source>
        <dbReference type="Proteomes" id="UP001431209"/>
    </source>
</evidence>
<accession>A0AAW2ZLH3</accession>
<keyword evidence="2" id="KW-1185">Reference proteome</keyword>
<dbReference type="PANTHER" id="PTHR34035:SF1">
    <property type="entry name" value="TESTIS-EXPRESSED PROTEIN 47"/>
    <property type="match status" value="1"/>
</dbReference>
<dbReference type="PANTHER" id="PTHR34035">
    <property type="entry name" value="TESTIS-EXPRESSED PROTEIN 47"/>
    <property type="match status" value="1"/>
</dbReference>